<dbReference type="EMBL" id="JXLN01015550">
    <property type="protein sequence ID" value="KPM10655.1"/>
    <property type="molecule type" value="Genomic_DNA"/>
</dbReference>
<gene>
    <name evidence="1" type="ORF">QR98_0092150</name>
</gene>
<dbReference type="VEuPathDB" id="VectorBase:SSCA003618"/>
<accession>A0A132AJ99</accession>
<dbReference type="Gene3D" id="3.80.10.10">
    <property type="entry name" value="Ribonuclease Inhibitor"/>
    <property type="match status" value="1"/>
</dbReference>
<evidence type="ECO:0000313" key="2">
    <source>
        <dbReference type="Proteomes" id="UP000616769"/>
    </source>
</evidence>
<reference evidence="1 2" key="1">
    <citation type="journal article" date="2015" name="Parasit. Vectors">
        <title>Draft genome of the scabies mite.</title>
        <authorList>
            <person name="Rider S.D.Jr."/>
            <person name="Morgan M.S."/>
            <person name="Arlian L.G."/>
        </authorList>
    </citation>
    <scope>NUCLEOTIDE SEQUENCE [LARGE SCALE GENOMIC DNA]</scope>
    <source>
        <strain evidence="1">Arlian Lab</strain>
    </source>
</reference>
<sequence length="155" mass="18111">MNSAEINRQQYSVRRHGILDQPDLWETDHKKLPKTFDKKYRLLSIDASQLNLIYEGMDNLILLYELEELNLAQNCKLDDWSCDKIARIFRNSQKLTYLNLSDIPLITHKGIECLHKINSLKTLVIKGTKAANFPFIELLVLMYNEINPGCKIIYK</sequence>
<proteinExistence type="predicted"/>
<name>A0A132AJ99_SARSC</name>
<comment type="caution">
    <text evidence="1">The sequence shown here is derived from an EMBL/GenBank/DDBJ whole genome shotgun (WGS) entry which is preliminary data.</text>
</comment>
<dbReference type="Proteomes" id="UP000616769">
    <property type="component" value="Unassembled WGS sequence"/>
</dbReference>
<organism evidence="1 2">
    <name type="scientific">Sarcoptes scabiei</name>
    <name type="common">Itch mite</name>
    <name type="synonym">Acarus scabiei</name>
    <dbReference type="NCBI Taxonomy" id="52283"/>
    <lineage>
        <taxon>Eukaryota</taxon>
        <taxon>Metazoa</taxon>
        <taxon>Ecdysozoa</taxon>
        <taxon>Arthropoda</taxon>
        <taxon>Chelicerata</taxon>
        <taxon>Arachnida</taxon>
        <taxon>Acari</taxon>
        <taxon>Acariformes</taxon>
        <taxon>Sarcoptiformes</taxon>
        <taxon>Astigmata</taxon>
        <taxon>Psoroptidia</taxon>
        <taxon>Sarcoptoidea</taxon>
        <taxon>Sarcoptidae</taxon>
        <taxon>Sarcoptinae</taxon>
        <taxon>Sarcoptes</taxon>
    </lineage>
</organism>
<dbReference type="InterPro" id="IPR032675">
    <property type="entry name" value="LRR_dom_sf"/>
</dbReference>
<dbReference type="AlphaFoldDB" id="A0A132AJ99"/>
<dbReference type="SUPFAM" id="SSF52047">
    <property type="entry name" value="RNI-like"/>
    <property type="match status" value="1"/>
</dbReference>
<protein>
    <submittedName>
        <fullName evidence="1">Uncharacterized protein</fullName>
    </submittedName>
</protein>
<dbReference type="OrthoDB" id="1708588at2759"/>
<evidence type="ECO:0000313" key="1">
    <source>
        <dbReference type="EMBL" id="KPM10655.1"/>
    </source>
</evidence>